<dbReference type="EMBL" id="CAAALY010047072">
    <property type="protein sequence ID" value="VEL20568.1"/>
    <property type="molecule type" value="Genomic_DNA"/>
</dbReference>
<evidence type="ECO:0000313" key="2">
    <source>
        <dbReference type="Proteomes" id="UP000784294"/>
    </source>
</evidence>
<dbReference type="OrthoDB" id="48317at2759"/>
<keyword evidence="2" id="KW-1185">Reference proteome</keyword>
<proteinExistence type="predicted"/>
<gene>
    <name evidence="1" type="ORF">PXEA_LOCUS14008</name>
</gene>
<dbReference type="Gene3D" id="3.40.50.720">
    <property type="entry name" value="NAD(P)-binding Rossmann-like Domain"/>
    <property type="match status" value="1"/>
</dbReference>
<comment type="caution">
    <text evidence="1">The sequence shown here is derived from an EMBL/GenBank/DDBJ whole genome shotgun (WGS) entry which is preliminary data.</text>
</comment>
<name>A0A448WUJ2_9PLAT</name>
<evidence type="ECO:0000313" key="1">
    <source>
        <dbReference type="EMBL" id="VEL20568.1"/>
    </source>
</evidence>
<reference evidence="1" key="1">
    <citation type="submission" date="2018-11" db="EMBL/GenBank/DDBJ databases">
        <authorList>
            <consortium name="Pathogen Informatics"/>
        </authorList>
    </citation>
    <scope>NUCLEOTIDE SEQUENCE</scope>
</reference>
<dbReference type="Gene3D" id="3.90.180.10">
    <property type="entry name" value="Medium-chain alcohol dehydrogenases, catalytic domain"/>
    <property type="match status" value="1"/>
</dbReference>
<sequence>MNPPLLSSLDRWGLPFGLAHSLLALGMSNLASFSWNKCLSTVDVGSIPGSERKKRRSCIPGSVRWAFFRPDSFRLAKMLSWLADGRIQVIVDSTYPFSNVPEAFRRLQARAVRGKLVIVHEKITQITPIIK</sequence>
<dbReference type="AlphaFoldDB" id="A0A448WUJ2"/>
<dbReference type="Pfam" id="PF13602">
    <property type="entry name" value="ADH_zinc_N_2"/>
    <property type="match status" value="1"/>
</dbReference>
<organism evidence="1 2">
    <name type="scientific">Protopolystoma xenopodis</name>
    <dbReference type="NCBI Taxonomy" id="117903"/>
    <lineage>
        <taxon>Eukaryota</taxon>
        <taxon>Metazoa</taxon>
        <taxon>Spiralia</taxon>
        <taxon>Lophotrochozoa</taxon>
        <taxon>Platyhelminthes</taxon>
        <taxon>Monogenea</taxon>
        <taxon>Polyopisthocotylea</taxon>
        <taxon>Polystomatidea</taxon>
        <taxon>Polystomatidae</taxon>
        <taxon>Protopolystoma</taxon>
    </lineage>
</organism>
<dbReference type="Proteomes" id="UP000784294">
    <property type="component" value="Unassembled WGS sequence"/>
</dbReference>
<accession>A0A448WUJ2</accession>
<protein>
    <submittedName>
        <fullName evidence="1">Uncharacterized protein</fullName>
    </submittedName>
</protein>